<evidence type="ECO:0008006" key="3">
    <source>
        <dbReference type="Google" id="ProtNLM"/>
    </source>
</evidence>
<evidence type="ECO:0000313" key="1">
    <source>
        <dbReference type="EMBL" id="VDN29852.1"/>
    </source>
</evidence>
<sequence length="83" mass="9025">MCWLLPDDDGGLPVQSYRLEVQLAHLPPSELLCQFGATHYATDASSAATNAPADTELGQATQVPICWPWVIGKSLSARFVYFS</sequence>
<protein>
    <recommendedName>
        <fullName evidence="3">Fibronectin type-III domain-containing protein</fullName>
    </recommendedName>
</protein>
<dbReference type="EMBL" id="UYRU01079154">
    <property type="protein sequence ID" value="VDN29852.1"/>
    <property type="molecule type" value="Genomic_DNA"/>
</dbReference>
<keyword evidence="2" id="KW-1185">Reference proteome</keyword>
<organism evidence="1 2">
    <name type="scientific">Dibothriocephalus latus</name>
    <name type="common">Fish tapeworm</name>
    <name type="synonym">Diphyllobothrium latum</name>
    <dbReference type="NCBI Taxonomy" id="60516"/>
    <lineage>
        <taxon>Eukaryota</taxon>
        <taxon>Metazoa</taxon>
        <taxon>Spiralia</taxon>
        <taxon>Lophotrochozoa</taxon>
        <taxon>Platyhelminthes</taxon>
        <taxon>Cestoda</taxon>
        <taxon>Eucestoda</taxon>
        <taxon>Diphyllobothriidea</taxon>
        <taxon>Diphyllobothriidae</taxon>
        <taxon>Dibothriocephalus</taxon>
    </lineage>
</organism>
<name>A0A3P7QD99_DIBLA</name>
<dbReference type="Proteomes" id="UP000281553">
    <property type="component" value="Unassembled WGS sequence"/>
</dbReference>
<gene>
    <name evidence="1" type="ORF">DILT_LOCUS15436</name>
</gene>
<dbReference type="OrthoDB" id="443915at2759"/>
<evidence type="ECO:0000313" key="2">
    <source>
        <dbReference type="Proteomes" id="UP000281553"/>
    </source>
</evidence>
<dbReference type="AlphaFoldDB" id="A0A3P7QD99"/>
<reference evidence="1 2" key="1">
    <citation type="submission" date="2018-11" db="EMBL/GenBank/DDBJ databases">
        <authorList>
            <consortium name="Pathogen Informatics"/>
        </authorList>
    </citation>
    <scope>NUCLEOTIDE SEQUENCE [LARGE SCALE GENOMIC DNA]</scope>
</reference>
<accession>A0A3P7QD99</accession>
<proteinExistence type="predicted"/>